<gene>
    <name evidence="2" type="ORF">CDAR_495141</name>
</gene>
<reference evidence="2 3" key="1">
    <citation type="submission" date="2021-06" db="EMBL/GenBank/DDBJ databases">
        <title>Caerostris darwini draft genome.</title>
        <authorList>
            <person name="Kono N."/>
            <person name="Arakawa K."/>
        </authorList>
    </citation>
    <scope>NUCLEOTIDE SEQUENCE [LARGE SCALE GENOMIC DNA]</scope>
</reference>
<name>A0AAV4UX60_9ARAC</name>
<evidence type="ECO:0000259" key="1">
    <source>
        <dbReference type="PROSITE" id="PS50878"/>
    </source>
</evidence>
<protein>
    <recommendedName>
        <fullName evidence="1">Reverse transcriptase domain-containing protein</fullName>
    </recommendedName>
</protein>
<sequence>MLYSFLEDRKVSLGDVEHTYNKGIKQGSCLGPILWNIFINDILELDLGRMPTYNLLQRWRQIDHQLFKFENLDERPKFEPPWHKSKFEWRYMKQREEGCYMYTDGSKMNERP</sequence>
<dbReference type="PROSITE" id="PS50878">
    <property type="entry name" value="RT_POL"/>
    <property type="match status" value="1"/>
</dbReference>
<dbReference type="Proteomes" id="UP001054837">
    <property type="component" value="Unassembled WGS sequence"/>
</dbReference>
<dbReference type="EMBL" id="BPLQ01012095">
    <property type="protein sequence ID" value="GIY62486.1"/>
    <property type="molecule type" value="Genomic_DNA"/>
</dbReference>
<evidence type="ECO:0000313" key="2">
    <source>
        <dbReference type="EMBL" id="GIY62486.1"/>
    </source>
</evidence>
<keyword evidence="3" id="KW-1185">Reference proteome</keyword>
<accession>A0AAV4UX60</accession>
<comment type="caution">
    <text evidence="2">The sequence shown here is derived from an EMBL/GenBank/DDBJ whole genome shotgun (WGS) entry which is preliminary data.</text>
</comment>
<dbReference type="AlphaFoldDB" id="A0AAV4UX60"/>
<proteinExistence type="predicted"/>
<organism evidence="2 3">
    <name type="scientific">Caerostris darwini</name>
    <dbReference type="NCBI Taxonomy" id="1538125"/>
    <lineage>
        <taxon>Eukaryota</taxon>
        <taxon>Metazoa</taxon>
        <taxon>Ecdysozoa</taxon>
        <taxon>Arthropoda</taxon>
        <taxon>Chelicerata</taxon>
        <taxon>Arachnida</taxon>
        <taxon>Araneae</taxon>
        <taxon>Araneomorphae</taxon>
        <taxon>Entelegynae</taxon>
        <taxon>Araneoidea</taxon>
        <taxon>Araneidae</taxon>
        <taxon>Caerostris</taxon>
    </lineage>
</organism>
<evidence type="ECO:0000313" key="3">
    <source>
        <dbReference type="Proteomes" id="UP001054837"/>
    </source>
</evidence>
<feature type="domain" description="Reverse transcriptase" evidence="1">
    <location>
        <begin position="1"/>
        <end position="112"/>
    </location>
</feature>
<dbReference type="InterPro" id="IPR000477">
    <property type="entry name" value="RT_dom"/>
</dbReference>